<dbReference type="AlphaFoldDB" id="A0A9W8A526"/>
<dbReference type="Proteomes" id="UP001150569">
    <property type="component" value="Unassembled WGS sequence"/>
</dbReference>
<accession>A0A9W8A526</accession>
<keyword evidence="3" id="KW-1185">Reference proteome</keyword>
<feature type="compositionally biased region" description="Low complexity" evidence="1">
    <location>
        <begin position="47"/>
        <end position="61"/>
    </location>
</feature>
<protein>
    <submittedName>
        <fullName evidence="2">Uncharacterized protein</fullName>
    </submittedName>
</protein>
<gene>
    <name evidence="2" type="ORF">IWQ60_006045</name>
</gene>
<proteinExistence type="predicted"/>
<feature type="region of interest" description="Disordered" evidence="1">
    <location>
        <begin position="41"/>
        <end position="63"/>
    </location>
</feature>
<evidence type="ECO:0000256" key="1">
    <source>
        <dbReference type="SAM" id="MobiDB-lite"/>
    </source>
</evidence>
<dbReference type="EMBL" id="JANBPT010000350">
    <property type="protein sequence ID" value="KAJ1923166.1"/>
    <property type="molecule type" value="Genomic_DNA"/>
</dbReference>
<evidence type="ECO:0000313" key="2">
    <source>
        <dbReference type="EMBL" id="KAJ1923166.1"/>
    </source>
</evidence>
<sequence>MLSRQSTRLTLTNEDLSQFEGQRLDYARQRPELFKHLAATFEDETDSTSPDTTDDPASFPAHSTLEASLQARARLTTAQRIGAEPAPRP</sequence>
<reference evidence="2" key="1">
    <citation type="submission" date="2022-07" db="EMBL/GenBank/DDBJ databases">
        <title>Phylogenomic reconstructions and comparative analyses of Kickxellomycotina fungi.</title>
        <authorList>
            <person name="Reynolds N.K."/>
            <person name="Stajich J.E."/>
            <person name="Barry K."/>
            <person name="Grigoriev I.V."/>
            <person name="Crous P."/>
            <person name="Smith M.E."/>
        </authorList>
    </citation>
    <scope>NUCLEOTIDE SEQUENCE</scope>
    <source>
        <strain evidence="2">RSA 861</strain>
    </source>
</reference>
<name>A0A9W8A526_9FUNG</name>
<comment type="caution">
    <text evidence="2">The sequence shown here is derived from an EMBL/GenBank/DDBJ whole genome shotgun (WGS) entry which is preliminary data.</text>
</comment>
<evidence type="ECO:0000313" key="3">
    <source>
        <dbReference type="Proteomes" id="UP001150569"/>
    </source>
</evidence>
<organism evidence="2 3">
    <name type="scientific">Tieghemiomyces parasiticus</name>
    <dbReference type="NCBI Taxonomy" id="78921"/>
    <lineage>
        <taxon>Eukaryota</taxon>
        <taxon>Fungi</taxon>
        <taxon>Fungi incertae sedis</taxon>
        <taxon>Zoopagomycota</taxon>
        <taxon>Kickxellomycotina</taxon>
        <taxon>Dimargaritomycetes</taxon>
        <taxon>Dimargaritales</taxon>
        <taxon>Dimargaritaceae</taxon>
        <taxon>Tieghemiomyces</taxon>
    </lineage>
</organism>